<evidence type="ECO:0000259" key="5">
    <source>
        <dbReference type="PROSITE" id="PS01124"/>
    </source>
</evidence>
<dbReference type="Pfam" id="PF02311">
    <property type="entry name" value="AraC_binding"/>
    <property type="match status" value="1"/>
</dbReference>
<sequence>MPRQVPTFSLYGETTDEVAEFWVHAESIPSRSRLHNWEIKPHRHDALFQILHIRCGSGEALLDGIWTRLHPRSVVTVPSRADHGFRFSPDVDGSVITFMARRLPVRSAGGPDFRRWLSSPRHIELDGDDPDGVYLAETLSRIEREVSAGPAGTPDLVEAYLASTLILLYRLGGGRQQGSIATRDQARFDRLVSLISDNFRSHRPVEFYAERLGLSSAHLNRIARLVSGKPTSHLIAERIVGEAKRDLVFSNLTVQLVASGLGFDDQAYFTRFFTRQTGMSPRQYRAREMARLTA</sequence>
<name>A0AAE3QBB9_9HYPH</name>
<dbReference type="InterPro" id="IPR037923">
    <property type="entry name" value="HTH-like"/>
</dbReference>
<accession>A0AAE3QBB9</accession>
<dbReference type="InterPro" id="IPR009057">
    <property type="entry name" value="Homeodomain-like_sf"/>
</dbReference>
<dbReference type="Gene3D" id="2.60.120.10">
    <property type="entry name" value="Jelly Rolls"/>
    <property type="match status" value="1"/>
</dbReference>
<dbReference type="Gene3D" id="1.10.10.60">
    <property type="entry name" value="Homeodomain-like"/>
    <property type="match status" value="1"/>
</dbReference>
<dbReference type="PANTHER" id="PTHR43280:SF32">
    <property type="entry name" value="TRANSCRIPTIONAL REGULATORY PROTEIN"/>
    <property type="match status" value="1"/>
</dbReference>
<dbReference type="SMART" id="SM00342">
    <property type="entry name" value="HTH_ARAC"/>
    <property type="match status" value="1"/>
</dbReference>
<dbReference type="InterPro" id="IPR047264">
    <property type="entry name" value="Cupin_HpaA-like_N"/>
</dbReference>
<keyword evidence="7" id="KW-1185">Reference proteome</keyword>
<protein>
    <submittedName>
        <fullName evidence="6">Helix-turn-helix domain-containing protein</fullName>
    </submittedName>
</protein>
<dbReference type="Proteomes" id="UP001161580">
    <property type="component" value="Unassembled WGS sequence"/>
</dbReference>
<evidence type="ECO:0000256" key="4">
    <source>
        <dbReference type="ARBA" id="ARBA00023163"/>
    </source>
</evidence>
<feature type="domain" description="HTH araC/xylS-type" evidence="5">
    <location>
        <begin position="189"/>
        <end position="287"/>
    </location>
</feature>
<dbReference type="GO" id="GO:0003700">
    <property type="term" value="F:DNA-binding transcription factor activity"/>
    <property type="evidence" value="ECO:0007669"/>
    <property type="project" value="InterPro"/>
</dbReference>
<dbReference type="RefSeq" id="WP_311785004.1">
    <property type="nucleotide sequence ID" value="NZ_JALDYY010000001.1"/>
</dbReference>
<dbReference type="InterPro" id="IPR020449">
    <property type="entry name" value="Tscrpt_reg_AraC-type_HTH"/>
</dbReference>
<dbReference type="GO" id="GO:0043565">
    <property type="term" value="F:sequence-specific DNA binding"/>
    <property type="evidence" value="ECO:0007669"/>
    <property type="project" value="InterPro"/>
</dbReference>
<reference evidence="6" key="1">
    <citation type="submission" date="2022-03" db="EMBL/GenBank/DDBJ databases">
        <title>Fererhizobium litorale gen. nov., sp. nov., isolated from sandy sediments of the Sea of Japan seashore.</title>
        <authorList>
            <person name="Romanenko L."/>
            <person name="Kurilenko V."/>
            <person name="Otstavnykh N."/>
            <person name="Svetashev V."/>
            <person name="Tekutyeva L."/>
            <person name="Isaeva M."/>
            <person name="Mikhailov V."/>
        </authorList>
    </citation>
    <scope>NUCLEOTIDE SEQUENCE</scope>
    <source>
        <strain evidence="6">KMM 9576</strain>
    </source>
</reference>
<organism evidence="6 7">
    <name type="scientific">Ferirhizobium litorale</name>
    <dbReference type="NCBI Taxonomy" id="2927786"/>
    <lineage>
        <taxon>Bacteria</taxon>
        <taxon>Pseudomonadati</taxon>
        <taxon>Pseudomonadota</taxon>
        <taxon>Alphaproteobacteria</taxon>
        <taxon>Hyphomicrobiales</taxon>
        <taxon>Rhizobiaceae</taxon>
        <taxon>Ferirhizobium</taxon>
    </lineage>
</organism>
<dbReference type="InterPro" id="IPR003313">
    <property type="entry name" value="AraC-bd"/>
</dbReference>
<evidence type="ECO:0000313" key="6">
    <source>
        <dbReference type="EMBL" id="MDI7920843.1"/>
    </source>
</evidence>
<dbReference type="CDD" id="cd06999">
    <property type="entry name" value="cupin_HpaA-like_N"/>
    <property type="match status" value="1"/>
</dbReference>
<dbReference type="AlphaFoldDB" id="A0AAE3QBB9"/>
<keyword evidence="3" id="KW-0010">Activator</keyword>
<evidence type="ECO:0000256" key="3">
    <source>
        <dbReference type="ARBA" id="ARBA00023159"/>
    </source>
</evidence>
<comment type="caution">
    <text evidence="6">The sequence shown here is derived from an EMBL/GenBank/DDBJ whole genome shotgun (WGS) entry which is preliminary data.</text>
</comment>
<proteinExistence type="predicted"/>
<evidence type="ECO:0000256" key="2">
    <source>
        <dbReference type="ARBA" id="ARBA00023125"/>
    </source>
</evidence>
<dbReference type="PROSITE" id="PS01124">
    <property type="entry name" value="HTH_ARAC_FAMILY_2"/>
    <property type="match status" value="1"/>
</dbReference>
<evidence type="ECO:0000256" key="1">
    <source>
        <dbReference type="ARBA" id="ARBA00023015"/>
    </source>
</evidence>
<dbReference type="PRINTS" id="PR00032">
    <property type="entry name" value="HTHARAC"/>
</dbReference>
<keyword evidence="1" id="KW-0805">Transcription regulation</keyword>
<evidence type="ECO:0000313" key="7">
    <source>
        <dbReference type="Proteomes" id="UP001161580"/>
    </source>
</evidence>
<dbReference type="EMBL" id="JALDYZ010000001">
    <property type="protein sequence ID" value="MDI7920843.1"/>
    <property type="molecule type" value="Genomic_DNA"/>
</dbReference>
<dbReference type="InterPro" id="IPR018060">
    <property type="entry name" value="HTH_AraC"/>
</dbReference>
<dbReference type="SUPFAM" id="SSF51215">
    <property type="entry name" value="Regulatory protein AraC"/>
    <property type="match status" value="1"/>
</dbReference>
<dbReference type="PANTHER" id="PTHR43280">
    <property type="entry name" value="ARAC-FAMILY TRANSCRIPTIONAL REGULATOR"/>
    <property type="match status" value="1"/>
</dbReference>
<keyword evidence="2" id="KW-0238">DNA-binding</keyword>
<dbReference type="InterPro" id="IPR014710">
    <property type="entry name" value="RmlC-like_jellyroll"/>
</dbReference>
<dbReference type="SUPFAM" id="SSF46689">
    <property type="entry name" value="Homeodomain-like"/>
    <property type="match status" value="1"/>
</dbReference>
<keyword evidence="4" id="KW-0804">Transcription</keyword>
<gene>
    <name evidence="6" type="ORF">MRS75_01950</name>
</gene>
<dbReference type="Pfam" id="PF12833">
    <property type="entry name" value="HTH_18"/>
    <property type="match status" value="1"/>
</dbReference>